<evidence type="ECO:0000313" key="3">
    <source>
        <dbReference type="Proteomes" id="UP001152320"/>
    </source>
</evidence>
<dbReference type="EMBL" id="JAIZAY010000006">
    <property type="protein sequence ID" value="KAJ8039617.1"/>
    <property type="molecule type" value="Genomic_DNA"/>
</dbReference>
<reference evidence="2" key="1">
    <citation type="submission" date="2021-10" db="EMBL/GenBank/DDBJ databases">
        <title>Tropical sea cucumber genome reveals ecological adaptation and Cuvierian tubules defense mechanism.</title>
        <authorList>
            <person name="Chen T."/>
        </authorList>
    </citation>
    <scope>NUCLEOTIDE SEQUENCE</scope>
    <source>
        <strain evidence="2">Nanhai2018</strain>
        <tissue evidence="2">Muscle</tissue>
    </source>
</reference>
<proteinExistence type="predicted"/>
<gene>
    <name evidence="2" type="ORF">HOLleu_13668</name>
</gene>
<comment type="caution">
    <text evidence="2">The sequence shown here is derived from an EMBL/GenBank/DDBJ whole genome shotgun (WGS) entry which is preliminary data.</text>
</comment>
<name>A0A9Q1C6M2_HOLLE</name>
<evidence type="ECO:0000259" key="1">
    <source>
        <dbReference type="Pfam" id="PF04970"/>
    </source>
</evidence>
<protein>
    <recommendedName>
        <fullName evidence="1">LRAT domain-containing protein</fullName>
    </recommendedName>
</protein>
<dbReference type="Proteomes" id="UP001152320">
    <property type="component" value="Chromosome 6"/>
</dbReference>
<organism evidence="2 3">
    <name type="scientific">Holothuria leucospilota</name>
    <name type="common">Black long sea cucumber</name>
    <name type="synonym">Mertensiothuria leucospilota</name>
    <dbReference type="NCBI Taxonomy" id="206669"/>
    <lineage>
        <taxon>Eukaryota</taxon>
        <taxon>Metazoa</taxon>
        <taxon>Echinodermata</taxon>
        <taxon>Eleutherozoa</taxon>
        <taxon>Echinozoa</taxon>
        <taxon>Holothuroidea</taxon>
        <taxon>Aspidochirotacea</taxon>
        <taxon>Aspidochirotida</taxon>
        <taxon>Holothuriidae</taxon>
        <taxon>Holothuria</taxon>
    </lineage>
</organism>
<dbReference type="Gene3D" id="3.90.1720.10">
    <property type="entry name" value="endopeptidase domain like (from Nostoc punctiforme)"/>
    <property type="match status" value="1"/>
</dbReference>
<accession>A0A9Q1C6M2</accession>
<dbReference type="OrthoDB" id="421951at2759"/>
<dbReference type="InterPro" id="IPR007053">
    <property type="entry name" value="LRAT_dom"/>
</dbReference>
<keyword evidence="3" id="KW-1185">Reference proteome</keyword>
<dbReference type="Pfam" id="PF04970">
    <property type="entry name" value="LRAT"/>
    <property type="match status" value="1"/>
</dbReference>
<evidence type="ECO:0000313" key="2">
    <source>
        <dbReference type="EMBL" id="KAJ8039617.1"/>
    </source>
</evidence>
<sequence length="108" mass="12569">MLHPRCHAIVVETNEYTDQIKVIRFTYANGVVEEWLPFKQPIYKVVSHYVGRLYTVDSDLFDPDEVINRARSKIDDSNLVYHIALNNCKTFVRWCKTGMKPADVSGYD</sequence>
<dbReference type="AlphaFoldDB" id="A0A9Q1C6M2"/>
<feature type="domain" description="LRAT" evidence="1">
    <location>
        <begin position="57"/>
        <end position="99"/>
    </location>
</feature>